<dbReference type="InterPro" id="IPR001487">
    <property type="entry name" value="Bromodomain"/>
</dbReference>
<comment type="caution">
    <text evidence="4">The sequence shown here is derived from an EMBL/GenBank/DDBJ whole genome shotgun (WGS) entry which is preliminary data.</text>
</comment>
<dbReference type="GO" id="GO:0006338">
    <property type="term" value="P:chromatin remodeling"/>
    <property type="evidence" value="ECO:0007669"/>
    <property type="project" value="TreeGrafter"/>
</dbReference>
<dbReference type="SUPFAM" id="SSF47370">
    <property type="entry name" value="Bromodomain"/>
    <property type="match status" value="1"/>
</dbReference>
<sequence>MSASESLLWTKCHQDIIITSIATSSFSDWKDLDNLWNGRFLCEGKDFPDLNDMSTIEHLRYAKILEMFWQELINEHKENQVPVASHSNSKKIDKIPVEISSNTSQSYFQNKTKKNINTIDFCCDVLHELENKFNTNSFYKLTSKIIESPMDLFTINSKLDNEQYTNVKEFESDIRLMFRNCYIYNNRGSKIHQLGKELELIFNEIWFDKIINQGKELRNIQDNDVINSIASKTEVLTEKNITQAEQKVKLKRVRDDGDHINLSTNHMAKQIRILEQNKDDLVYIDVVNNALLIASSYKSLVTGSITPFIKTLKTFLLSRSQMSLYSADKSVLQAIVESLLPRKYRIPELSLVMDVSLMKNIKDKYGANDLENLDKFLEKEDEKLLLKRLYSYWSKEHNITKQITIGEMLENGINQLTSYMKWKAHRLF</sequence>
<dbReference type="GO" id="GO:0005634">
    <property type="term" value="C:nucleus"/>
    <property type="evidence" value="ECO:0007669"/>
    <property type="project" value="TreeGrafter"/>
</dbReference>
<dbReference type="Proteomes" id="UP000615446">
    <property type="component" value="Unassembled WGS sequence"/>
</dbReference>
<dbReference type="InterPro" id="IPR050935">
    <property type="entry name" value="Bromo_chromatin_reader"/>
</dbReference>
<evidence type="ECO:0000313" key="5">
    <source>
        <dbReference type="Proteomes" id="UP000615446"/>
    </source>
</evidence>
<dbReference type="InterPro" id="IPR036427">
    <property type="entry name" value="Bromodomain-like_sf"/>
</dbReference>
<evidence type="ECO:0000256" key="2">
    <source>
        <dbReference type="PROSITE-ProRule" id="PRU00035"/>
    </source>
</evidence>
<dbReference type="PROSITE" id="PS50014">
    <property type="entry name" value="BROMODOMAIN_2"/>
    <property type="match status" value="1"/>
</dbReference>
<reference evidence="4" key="1">
    <citation type="submission" date="2019-10" db="EMBL/GenBank/DDBJ databases">
        <title>Conservation and host-specific expression of non-tandemly repeated heterogenous ribosome RNA gene in arbuscular mycorrhizal fungi.</title>
        <authorList>
            <person name="Maeda T."/>
            <person name="Kobayashi Y."/>
            <person name="Nakagawa T."/>
            <person name="Ezawa T."/>
            <person name="Yamaguchi K."/>
            <person name="Bino T."/>
            <person name="Nishimoto Y."/>
            <person name="Shigenobu S."/>
            <person name="Kawaguchi M."/>
        </authorList>
    </citation>
    <scope>NUCLEOTIDE SEQUENCE</scope>
    <source>
        <strain evidence="4">HR1</strain>
    </source>
</reference>
<proteinExistence type="predicted"/>
<evidence type="ECO:0000259" key="3">
    <source>
        <dbReference type="PROSITE" id="PS50014"/>
    </source>
</evidence>
<dbReference type="OrthoDB" id="21449at2759"/>
<dbReference type="PANTHER" id="PTHR22880">
    <property type="entry name" value="FALZ-RELATED BROMODOMAIN-CONTAINING PROTEINS"/>
    <property type="match status" value="1"/>
</dbReference>
<evidence type="ECO:0000256" key="1">
    <source>
        <dbReference type="ARBA" id="ARBA00023117"/>
    </source>
</evidence>
<keyword evidence="1 2" id="KW-0103">Bromodomain</keyword>
<accession>A0A8H3QZ55</accession>
<dbReference type="GO" id="GO:0000785">
    <property type="term" value="C:chromatin"/>
    <property type="evidence" value="ECO:0007669"/>
    <property type="project" value="TreeGrafter"/>
</dbReference>
<gene>
    <name evidence="4" type="ORF">RCL2_002399400</name>
</gene>
<name>A0A8H3QZ55_9GLOM</name>
<dbReference type="EMBL" id="BLAL01000259">
    <property type="protein sequence ID" value="GES97401.1"/>
    <property type="molecule type" value="Genomic_DNA"/>
</dbReference>
<evidence type="ECO:0000313" key="4">
    <source>
        <dbReference type="EMBL" id="GES97401.1"/>
    </source>
</evidence>
<dbReference type="Pfam" id="PF00439">
    <property type="entry name" value="Bromodomain"/>
    <property type="match status" value="1"/>
</dbReference>
<dbReference type="PANTHER" id="PTHR22880:SF225">
    <property type="entry name" value="BROMODOMAIN-CONTAINING PROTEIN BET-1-RELATED"/>
    <property type="match status" value="1"/>
</dbReference>
<feature type="domain" description="Bromo" evidence="3">
    <location>
        <begin position="144"/>
        <end position="192"/>
    </location>
</feature>
<organism evidence="4 5">
    <name type="scientific">Rhizophagus clarus</name>
    <dbReference type="NCBI Taxonomy" id="94130"/>
    <lineage>
        <taxon>Eukaryota</taxon>
        <taxon>Fungi</taxon>
        <taxon>Fungi incertae sedis</taxon>
        <taxon>Mucoromycota</taxon>
        <taxon>Glomeromycotina</taxon>
        <taxon>Glomeromycetes</taxon>
        <taxon>Glomerales</taxon>
        <taxon>Glomeraceae</taxon>
        <taxon>Rhizophagus</taxon>
    </lineage>
</organism>
<dbReference type="PRINTS" id="PR00503">
    <property type="entry name" value="BROMODOMAIN"/>
</dbReference>
<dbReference type="SMART" id="SM00297">
    <property type="entry name" value="BROMO"/>
    <property type="match status" value="1"/>
</dbReference>
<dbReference type="Gene3D" id="1.20.920.10">
    <property type="entry name" value="Bromodomain-like"/>
    <property type="match status" value="1"/>
</dbReference>
<dbReference type="GO" id="GO:0006355">
    <property type="term" value="P:regulation of DNA-templated transcription"/>
    <property type="evidence" value="ECO:0007669"/>
    <property type="project" value="TreeGrafter"/>
</dbReference>
<dbReference type="AlphaFoldDB" id="A0A8H3QZ55"/>
<protein>
    <submittedName>
        <fullName evidence="4">Bromodomain-containing protein</fullName>
    </submittedName>
</protein>